<evidence type="ECO:0000256" key="1">
    <source>
        <dbReference type="ARBA" id="ARBA00010062"/>
    </source>
</evidence>
<dbReference type="Pfam" id="PF13458">
    <property type="entry name" value="Peripla_BP_6"/>
    <property type="match status" value="1"/>
</dbReference>
<dbReference type="Gene3D" id="3.40.50.2300">
    <property type="match status" value="2"/>
</dbReference>
<feature type="chain" id="PRO_5020195799" evidence="4">
    <location>
        <begin position="25"/>
        <end position="425"/>
    </location>
</feature>
<reference evidence="6 7" key="1">
    <citation type="submission" date="2019-04" db="EMBL/GenBank/DDBJ databases">
        <title>Phreatobacter aquaticus sp. nov.</title>
        <authorList>
            <person name="Choi A."/>
        </authorList>
    </citation>
    <scope>NUCLEOTIDE SEQUENCE [LARGE SCALE GENOMIC DNA]</scope>
    <source>
        <strain evidence="6 7">KCTC 52518</strain>
    </source>
</reference>
<dbReference type="PANTHER" id="PTHR30483">
    <property type="entry name" value="LEUCINE-SPECIFIC-BINDING PROTEIN"/>
    <property type="match status" value="1"/>
</dbReference>
<accession>A0A4D7AVV0</accession>
<evidence type="ECO:0000313" key="7">
    <source>
        <dbReference type="Proteomes" id="UP000298781"/>
    </source>
</evidence>
<proteinExistence type="inferred from homology"/>
<comment type="similarity">
    <text evidence="1">Belongs to the leucine-binding protein family.</text>
</comment>
<evidence type="ECO:0000256" key="3">
    <source>
        <dbReference type="ARBA" id="ARBA00022970"/>
    </source>
</evidence>
<name>A0A4D7AVV0_9HYPH</name>
<sequence length="425" mass="44396">MKTKLTLALSALLLAGLAAGPAQAQAPAVSCPVRIGAIIPLTGPQGPIGKPIADTAQLAIEHVNAAGGIKGCPVELILRDDTGQPTVGLEAARFLVDVQKVPAIVGVVGSGIALPIVSSVTTAARIPLVSCCAVTPTLTAMAEQGRTDGYFFRTIPTSRVMGVAHAVAATDRSYKRVAVIYVNNDFGLTLQNDFKKAFEAMGGSVAGAFAYNENQPSYRAEVNQALALKPDALVLLALSQDGATIAREWISLGGPQTMILHNTLRSDDFIKAVGERFLGRAAGIDNAQVAGPSVDAFNAAYQAKFGRPPVGPGLHTVYDSVVVTALAMQAAATLDGTAIRDQMRQVTDPAGTEVLPGVDGIRRALELLKAGTRIRYVGATGPFQFDKNGDVSGPALIWKIEGGRLVTERVIALDEMAAFFKRIGF</sequence>
<keyword evidence="3" id="KW-0813">Transport</keyword>
<dbReference type="AlphaFoldDB" id="A0A4D7AVV0"/>
<keyword evidence="2 4" id="KW-0732">Signal</keyword>
<gene>
    <name evidence="6" type="ORF">E8M01_01660</name>
</gene>
<evidence type="ECO:0000259" key="5">
    <source>
        <dbReference type="Pfam" id="PF13458"/>
    </source>
</evidence>
<dbReference type="Proteomes" id="UP000298781">
    <property type="component" value="Chromosome"/>
</dbReference>
<dbReference type="CDD" id="cd06346">
    <property type="entry name" value="PBP1_ABC_ligand_binding-like"/>
    <property type="match status" value="1"/>
</dbReference>
<dbReference type="InterPro" id="IPR028081">
    <property type="entry name" value="Leu-bd"/>
</dbReference>
<keyword evidence="3" id="KW-0029">Amino-acid transport</keyword>
<keyword evidence="7" id="KW-1185">Reference proteome</keyword>
<dbReference type="InterPro" id="IPR028082">
    <property type="entry name" value="Peripla_BP_I"/>
</dbReference>
<organism evidence="6 7">
    <name type="scientific">Phreatobacter stygius</name>
    <dbReference type="NCBI Taxonomy" id="1940610"/>
    <lineage>
        <taxon>Bacteria</taxon>
        <taxon>Pseudomonadati</taxon>
        <taxon>Pseudomonadota</taxon>
        <taxon>Alphaproteobacteria</taxon>
        <taxon>Hyphomicrobiales</taxon>
        <taxon>Phreatobacteraceae</taxon>
        <taxon>Phreatobacter</taxon>
    </lineage>
</organism>
<protein>
    <submittedName>
        <fullName evidence="6">ABC transporter substrate-binding protein</fullName>
    </submittedName>
</protein>
<dbReference type="InterPro" id="IPR051010">
    <property type="entry name" value="BCAA_transport"/>
</dbReference>
<feature type="signal peptide" evidence="4">
    <location>
        <begin position="1"/>
        <end position="24"/>
    </location>
</feature>
<dbReference type="RefSeq" id="WP_136958521.1">
    <property type="nucleotide sequence ID" value="NZ_CP039690.1"/>
</dbReference>
<evidence type="ECO:0000256" key="2">
    <source>
        <dbReference type="ARBA" id="ARBA00022729"/>
    </source>
</evidence>
<evidence type="ECO:0000313" key="6">
    <source>
        <dbReference type="EMBL" id="QCI63058.1"/>
    </source>
</evidence>
<dbReference type="SUPFAM" id="SSF53822">
    <property type="entry name" value="Periplasmic binding protein-like I"/>
    <property type="match status" value="1"/>
</dbReference>
<evidence type="ECO:0000256" key="4">
    <source>
        <dbReference type="SAM" id="SignalP"/>
    </source>
</evidence>
<dbReference type="GO" id="GO:0006865">
    <property type="term" value="P:amino acid transport"/>
    <property type="evidence" value="ECO:0007669"/>
    <property type="project" value="UniProtKB-KW"/>
</dbReference>
<dbReference type="KEGG" id="pstg:E8M01_01660"/>
<feature type="domain" description="Leucine-binding protein" evidence="5">
    <location>
        <begin position="32"/>
        <end position="347"/>
    </location>
</feature>
<dbReference type="OrthoDB" id="9791590at2"/>
<dbReference type="PANTHER" id="PTHR30483:SF6">
    <property type="entry name" value="PERIPLASMIC BINDING PROTEIN OF ABC TRANSPORTER FOR NATURAL AMINO ACIDS"/>
    <property type="match status" value="1"/>
</dbReference>
<dbReference type="EMBL" id="CP039690">
    <property type="protein sequence ID" value="QCI63058.1"/>
    <property type="molecule type" value="Genomic_DNA"/>
</dbReference>